<dbReference type="OrthoDB" id="1162399at2759"/>
<dbReference type="GO" id="GO:0005634">
    <property type="term" value="C:nucleus"/>
    <property type="evidence" value="ECO:0007669"/>
    <property type="project" value="UniProtKB-SubCell"/>
</dbReference>
<dbReference type="InterPro" id="IPR036898">
    <property type="entry name" value="RNA_pol_Rpb7-like_N_sf"/>
</dbReference>
<sequence>MYFEVELRRKVLVLPENLGENELVSQRCIVTQLLKNLSYEKASKDEGYFLTVSGIKSIGSGQPLRRSRHVFFPVTFTCRTFMPYRGEILQGVVHHISRVGAFMSCGPVKLAYLSILKMPGYHYVPGDVPFFLNNELSKINTGVVVQFVVLDVRWIEKRDSMTKEFQMLASLDGDNLGPISSCEL</sequence>
<proteinExistence type="predicted"/>
<dbReference type="GO" id="GO:0003697">
    <property type="term" value="F:single-stranded DNA binding"/>
    <property type="evidence" value="ECO:0007669"/>
    <property type="project" value="TreeGrafter"/>
</dbReference>
<evidence type="ECO:0000256" key="3">
    <source>
        <dbReference type="ARBA" id="ARBA00023163"/>
    </source>
</evidence>
<protein>
    <recommendedName>
        <fullName evidence="4">DNA-directed RNA polymerase subunit</fullName>
    </recommendedName>
</protein>
<dbReference type="AlphaFoldDB" id="A0A218XTH8"/>
<dbReference type="PANTHER" id="PTHR12709">
    <property type="entry name" value="DNA-DIRECTED RNA POLYMERASE II, III"/>
    <property type="match status" value="1"/>
</dbReference>
<evidence type="ECO:0000313" key="6">
    <source>
        <dbReference type="EMBL" id="PKI61654.1"/>
    </source>
</evidence>
<evidence type="ECO:0000313" key="8">
    <source>
        <dbReference type="Proteomes" id="UP000233551"/>
    </source>
</evidence>
<name>A0A218XTH8_PUNGR</name>
<dbReference type="GO" id="GO:0006352">
    <property type="term" value="P:DNA-templated transcription initiation"/>
    <property type="evidence" value="ECO:0007669"/>
    <property type="project" value="UniProtKB-UniRule"/>
</dbReference>
<reference evidence="7" key="1">
    <citation type="journal article" date="2017" name="Plant J.">
        <title>The pomegranate (Punica granatum L.) genome and the genomics of punicalagin biosynthesis.</title>
        <authorList>
            <person name="Qin G."/>
            <person name="Xu C."/>
            <person name="Ming R."/>
            <person name="Tang H."/>
            <person name="Guyot R."/>
            <person name="Kramer E.M."/>
            <person name="Hu Y."/>
            <person name="Yi X."/>
            <person name="Qi Y."/>
            <person name="Xu X."/>
            <person name="Gao Z."/>
            <person name="Pan H."/>
            <person name="Jian J."/>
            <person name="Tian Y."/>
            <person name="Yue Z."/>
            <person name="Xu Y."/>
        </authorList>
    </citation>
    <scope>NUCLEOTIDE SEQUENCE [LARGE SCALE GENOMIC DNA]</scope>
    <source>
        <strain evidence="7">cv. Dabenzi</strain>
    </source>
</reference>
<comment type="caution">
    <text evidence="5">The sequence shown here is derived from an EMBL/GenBank/DDBJ whole genome shotgun (WGS) entry which is preliminary data.</text>
</comment>
<dbReference type="EMBL" id="PGOL01001021">
    <property type="protein sequence ID" value="PKI61654.1"/>
    <property type="molecule type" value="Genomic_DNA"/>
</dbReference>
<dbReference type="InterPro" id="IPR012340">
    <property type="entry name" value="NA-bd_OB-fold"/>
</dbReference>
<evidence type="ECO:0000256" key="1">
    <source>
        <dbReference type="ARBA" id="ARBA00004123"/>
    </source>
</evidence>
<dbReference type="PANTHER" id="PTHR12709:SF6">
    <property type="entry name" value="DNA-DIRECTED RNA POLYMERASE SUBUNIT 7-LIKE PROTEIN"/>
    <property type="match status" value="1"/>
</dbReference>
<keyword evidence="2 4" id="KW-0240">DNA-directed RNA polymerase</keyword>
<dbReference type="SUPFAM" id="SSF88798">
    <property type="entry name" value="N-terminal, heterodimerisation domain of RBP7 (RpoE)"/>
    <property type="match status" value="1"/>
</dbReference>
<dbReference type="EMBL" id="MTKT01000805">
    <property type="protein sequence ID" value="OWM87851.1"/>
    <property type="molecule type" value="Genomic_DNA"/>
</dbReference>
<dbReference type="Proteomes" id="UP000233551">
    <property type="component" value="Unassembled WGS sequence"/>
</dbReference>
<accession>A0A218XTH8</accession>
<gene>
    <name evidence="5" type="ORF">CDL15_Pgr019435</name>
    <name evidence="6" type="ORF">CRG98_017966</name>
</gene>
<evidence type="ECO:0000313" key="5">
    <source>
        <dbReference type="EMBL" id="OWM87851.1"/>
    </source>
</evidence>
<dbReference type="GO" id="GO:0000428">
    <property type="term" value="C:DNA-directed RNA polymerase complex"/>
    <property type="evidence" value="ECO:0007669"/>
    <property type="project" value="UniProtKB-KW"/>
</dbReference>
<evidence type="ECO:0000256" key="2">
    <source>
        <dbReference type="ARBA" id="ARBA00022478"/>
    </source>
</evidence>
<dbReference type="Proteomes" id="UP000197138">
    <property type="component" value="Unassembled WGS sequence"/>
</dbReference>
<evidence type="ECO:0000256" key="4">
    <source>
        <dbReference type="RuleBase" id="RU369086"/>
    </source>
</evidence>
<dbReference type="Gene3D" id="3.30.1490.120">
    <property type="entry name" value="RNA polymerase Rpb7-like, N-terminal domain"/>
    <property type="match status" value="1"/>
</dbReference>
<comment type="subcellular location">
    <subcellularLocation>
        <location evidence="1 4">Nucleus</location>
    </subcellularLocation>
</comment>
<reference evidence="5" key="2">
    <citation type="submission" date="2017-06" db="EMBL/GenBank/DDBJ databases">
        <title>The pomegranate genome and the genomics of punicalagin biosynthesis.</title>
        <authorList>
            <person name="Xu C."/>
        </authorList>
    </citation>
    <scope>NUCLEOTIDE SEQUENCE [LARGE SCALE GENOMIC DNA]</scope>
    <source>
        <tissue evidence="5">Fresh leaf</tissue>
    </source>
</reference>
<keyword evidence="8" id="KW-1185">Reference proteome</keyword>
<dbReference type="GO" id="GO:0003727">
    <property type="term" value="F:single-stranded RNA binding"/>
    <property type="evidence" value="ECO:0007669"/>
    <property type="project" value="TreeGrafter"/>
</dbReference>
<organism evidence="5 7">
    <name type="scientific">Punica granatum</name>
    <name type="common">Pomegranate</name>
    <dbReference type="NCBI Taxonomy" id="22663"/>
    <lineage>
        <taxon>Eukaryota</taxon>
        <taxon>Viridiplantae</taxon>
        <taxon>Streptophyta</taxon>
        <taxon>Embryophyta</taxon>
        <taxon>Tracheophyta</taxon>
        <taxon>Spermatophyta</taxon>
        <taxon>Magnoliopsida</taxon>
        <taxon>eudicotyledons</taxon>
        <taxon>Gunneridae</taxon>
        <taxon>Pentapetalae</taxon>
        <taxon>rosids</taxon>
        <taxon>malvids</taxon>
        <taxon>Myrtales</taxon>
        <taxon>Lythraceae</taxon>
        <taxon>Punica</taxon>
    </lineage>
</organism>
<evidence type="ECO:0000313" key="7">
    <source>
        <dbReference type="Proteomes" id="UP000197138"/>
    </source>
</evidence>
<dbReference type="InterPro" id="IPR045113">
    <property type="entry name" value="Rpb7-like"/>
</dbReference>
<dbReference type="STRING" id="22663.A0A218XTH8"/>
<keyword evidence="4" id="KW-0539">Nucleus</keyword>
<reference evidence="6 8" key="3">
    <citation type="submission" date="2017-11" db="EMBL/GenBank/DDBJ databases">
        <title>De-novo sequencing of pomegranate (Punica granatum L.) genome.</title>
        <authorList>
            <person name="Akparov Z."/>
            <person name="Amiraslanov A."/>
            <person name="Hajiyeva S."/>
            <person name="Abbasov M."/>
            <person name="Kaur K."/>
            <person name="Hamwieh A."/>
            <person name="Solovyev V."/>
            <person name="Salamov A."/>
            <person name="Braich B."/>
            <person name="Kosarev P."/>
            <person name="Mahmoud A."/>
            <person name="Hajiyev E."/>
            <person name="Babayeva S."/>
            <person name="Izzatullayeva V."/>
            <person name="Mammadov A."/>
            <person name="Mammadov A."/>
            <person name="Sharifova S."/>
            <person name="Ojaghi J."/>
            <person name="Eynullazada K."/>
            <person name="Bayramov B."/>
            <person name="Abdulazimova A."/>
            <person name="Shahmuradov I."/>
        </authorList>
    </citation>
    <scope>NUCLEOTIDE SEQUENCE [LARGE SCALE GENOMIC DNA]</scope>
    <source>
        <strain evidence="6">AG2017</strain>
        <strain evidence="8">cv. AG2017</strain>
        <tissue evidence="6">Leaf</tissue>
    </source>
</reference>
<keyword evidence="3 4" id="KW-0804">Transcription</keyword>
<dbReference type="Gene3D" id="2.40.50.140">
    <property type="entry name" value="Nucleic acid-binding proteins"/>
    <property type="match status" value="1"/>
</dbReference>
<dbReference type="GeneID" id="116206883"/>
<comment type="function">
    <text evidence="4">DNA-dependent RNA polymerase which catalyzes the transcription of DNA into RNA using the four ribonucleoside triphosphates as substrates.</text>
</comment>
<dbReference type="SUPFAM" id="SSF50249">
    <property type="entry name" value="Nucleic acid-binding proteins"/>
    <property type="match status" value="1"/>
</dbReference>